<name>A0AA38UHB5_9AGAR</name>
<reference evidence="1" key="1">
    <citation type="submission" date="2022-08" db="EMBL/GenBank/DDBJ databases">
        <authorList>
            <consortium name="DOE Joint Genome Institute"/>
            <person name="Min B."/>
            <person name="Riley R."/>
            <person name="Sierra-Patev S."/>
            <person name="Naranjo-Ortiz M."/>
            <person name="Looney B."/>
            <person name="Konkel Z."/>
            <person name="Slot J.C."/>
            <person name="Sakamoto Y."/>
            <person name="Steenwyk J.L."/>
            <person name="Rokas A."/>
            <person name="Carro J."/>
            <person name="Camarero S."/>
            <person name="Ferreira P."/>
            <person name="Molpeceres G."/>
            <person name="Ruiz-Duenas F.J."/>
            <person name="Serrano A."/>
            <person name="Henrissat B."/>
            <person name="Drula E."/>
            <person name="Hughes K.W."/>
            <person name="Mata J.L."/>
            <person name="Ishikawa N.K."/>
            <person name="Vargas-Isla R."/>
            <person name="Ushijima S."/>
            <person name="Smith C.A."/>
            <person name="Ahrendt S."/>
            <person name="Andreopoulos W."/>
            <person name="He G."/>
            <person name="Labutti K."/>
            <person name="Lipzen A."/>
            <person name="Ng V."/>
            <person name="Sandor L."/>
            <person name="Barry K."/>
            <person name="Martinez A.T."/>
            <person name="Xiao Y."/>
            <person name="Gibbons J.G."/>
            <person name="Terashima K."/>
            <person name="Hibbett D.S."/>
            <person name="Grigoriev I.V."/>
        </authorList>
    </citation>
    <scope>NUCLEOTIDE SEQUENCE</scope>
    <source>
        <strain evidence="1">TFB9207</strain>
    </source>
</reference>
<evidence type="ECO:0000313" key="2">
    <source>
        <dbReference type="Proteomes" id="UP001163846"/>
    </source>
</evidence>
<evidence type="ECO:0000313" key="1">
    <source>
        <dbReference type="EMBL" id="KAJ3841797.1"/>
    </source>
</evidence>
<protein>
    <submittedName>
        <fullName evidence="1">Uncharacterized protein</fullName>
    </submittedName>
</protein>
<dbReference type="AlphaFoldDB" id="A0AA38UHB5"/>
<comment type="caution">
    <text evidence="1">The sequence shown here is derived from an EMBL/GenBank/DDBJ whole genome shotgun (WGS) entry which is preliminary data.</text>
</comment>
<keyword evidence="2" id="KW-1185">Reference proteome</keyword>
<gene>
    <name evidence="1" type="ORF">F5878DRAFT_639334</name>
</gene>
<organism evidence="1 2">
    <name type="scientific">Lentinula raphanica</name>
    <dbReference type="NCBI Taxonomy" id="153919"/>
    <lineage>
        <taxon>Eukaryota</taxon>
        <taxon>Fungi</taxon>
        <taxon>Dikarya</taxon>
        <taxon>Basidiomycota</taxon>
        <taxon>Agaricomycotina</taxon>
        <taxon>Agaricomycetes</taxon>
        <taxon>Agaricomycetidae</taxon>
        <taxon>Agaricales</taxon>
        <taxon>Marasmiineae</taxon>
        <taxon>Omphalotaceae</taxon>
        <taxon>Lentinula</taxon>
    </lineage>
</organism>
<dbReference type="EMBL" id="MU806027">
    <property type="protein sequence ID" value="KAJ3841797.1"/>
    <property type="molecule type" value="Genomic_DNA"/>
</dbReference>
<dbReference type="Proteomes" id="UP001163846">
    <property type="component" value="Unassembled WGS sequence"/>
</dbReference>
<proteinExistence type="predicted"/>
<sequence length="388" mass="43033">MAYRSQGWLPLLFYDVDSGRVNQGEPKADRHLYDMPARAAIHMLLNCWYSSAFLGFGASSDFARELNCIRGLNPRLKMQAHFPDLDFSASTGLIVTGSSTPSLCFKLERLNLQSATQPSSYDKTPAPIVPFWEERVQSSMNYFSGVFRNFHFSPQTQTGCYNKASQKAHRTTIMKEVTMIQKLKTPSKLKNNDIVTQPIHRASNQMSNISGPEAPLGHRNTLTSRLVSSYPSPKTPVARHMRVLSRHIRSFEIPVDAQGTQANFSLTQIPSIMDVYLDAKSPSIDFTEEVLLEIAARSRRLSLISSPGFALASSTPQSLCPHWDVCDARHSVNSDSQSSFLTSEMTGLNPPWGQISLGKNAAQSGSLARHPDSFERSTATWSEGLNGK</sequence>
<accession>A0AA38UHB5</accession>